<protein>
    <recommendedName>
        <fullName evidence="3">DUF2531 family protein</fullName>
    </recommendedName>
</protein>
<evidence type="ECO:0000313" key="2">
    <source>
        <dbReference type="Proteomes" id="UP001139171"/>
    </source>
</evidence>
<dbReference type="EMBL" id="JAJNAG010000016">
    <property type="protein sequence ID" value="MCD1126119.1"/>
    <property type="molecule type" value="Genomic_DNA"/>
</dbReference>
<name>A0A9X1MW87_9GAMM</name>
<dbReference type="Proteomes" id="UP001139171">
    <property type="component" value="Unassembled WGS sequence"/>
</dbReference>
<keyword evidence="2" id="KW-1185">Reference proteome</keyword>
<organism evidence="1 2">
    <name type="scientific">Limnobaculum eriocheiris</name>
    <dbReference type="NCBI Taxonomy" id="2897391"/>
    <lineage>
        <taxon>Bacteria</taxon>
        <taxon>Pseudomonadati</taxon>
        <taxon>Pseudomonadota</taxon>
        <taxon>Gammaproteobacteria</taxon>
        <taxon>Enterobacterales</taxon>
        <taxon>Budviciaceae</taxon>
        <taxon>Limnobaculum</taxon>
    </lineage>
</organism>
<proteinExistence type="predicted"/>
<reference evidence="1" key="1">
    <citation type="submission" date="2021-11" db="EMBL/GenBank/DDBJ databases">
        <title>Jinshanibacter sp. isolated from one year old Eriocheir sinensis.</title>
        <authorList>
            <person name="Li J.-Y."/>
            <person name="He W."/>
            <person name="Gao T.-H."/>
        </authorList>
    </citation>
    <scope>NUCLEOTIDE SEQUENCE</scope>
    <source>
        <strain evidence="1">LJY008</strain>
    </source>
</reference>
<dbReference type="RefSeq" id="WP_230609337.1">
    <property type="nucleotide sequence ID" value="NZ_JAJNAG010000016.1"/>
</dbReference>
<comment type="caution">
    <text evidence="1">The sequence shown here is derived from an EMBL/GenBank/DDBJ whole genome shotgun (WGS) entry which is preliminary data.</text>
</comment>
<gene>
    <name evidence="1" type="ORF">LPW36_08915</name>
</gene>
<sequence>MRLYLLLVSLLFSAEVLTQEPPRRNPFIPGEITQCPAAILAEEQQLLGWILRGVIGRNENWYGWIQAQNGNWIRVARHKPLPLFYWQLDNLRYGSAQFSDKSVGSHACRSQNIIELKLRK</sequence>
<evidence type="ECO:0000313" key="1">
    <source>
        <dbReference type="EMBL" id="MCD1126119.1"/>
    </source>
</evidence>
<evidence type="ECO:0008006" key="3">
    <source>
        <dbReference type="Google" id="ProtNLM"/>
    </source>
</evidence>
<accession>A0A9X1MW87</accession>
<dbReference type="AlphaFoldDB" id="A0A9X1MW87"/>